<evidence type="ECO:0000313" key="2">
    <source>
        <dbReference type="EMBL" id="ACM20975.1"/>
    </source>
</evidence>
<dbReference type="InterPro" id="IPR025669">
    <property type="entry name" value="AAA_dom"/>
</dbReference>
<protein>
    <submittedName>
        <fullName evidence="2">ParA family protein</fullName>
    </submittedName>
</protein>
<accession>B9M0X2</accession>
<dbReference type="PANTHER" id="PTHR13696">
    <property type="entry name" value="P-LOOP CONTAINING NUCLEOSIDE TRIPHOSPHATE HYDROLASE"/>
    <property type="match status" value="1"/>
</dbReference>
<dbReference type="InterPro" id="IPR027417">
    <property type="entry name" value="P-loop_NTPase"/>
</dbReference>
<gene>
    <name evidence="2" type="ordered locus">Geob_2625</name>
</gene>
<feature type="domain" description="AAA" evidence="1">
    <location>
        <begin position="12"/>
        <end position="153"/>
    </location>
</feature>
<dbReference type="eggNOG" id="COG1192">
    <property type="taxonomic scope" value="Bacteria"/>
</dbReference>
<dbReference type="InterPro" id="IPR050678">
    <property type="entry name" value="DNA_Partitioning_ATPase"/>
</dbReference>
<evidence type="ECO:0000259" key="1">
    <source>
        <dbReference type="Pfam" id="PF13614"/>
    </source>
</evidence>
<dbReference type="Gene3D" id="3.40.50.300">
    <property type="entry name" value="P-loop containing nucleotide triphosphate hydrolases"/>
    <property type="match status" value="1"/>
</dbReference>
<dbReference type="AlphaFoldDB" id="B9M0X2"/>
<dbReference type="HOGENOM" id="CLU_586310_0_0_7"/>
<dbReference type="STRING" id="316067.Geob_2625"/>
<reference evidence="2 3" key="1">
    <citation type="submission" date="2009-01" db="EMBL/GenBank/DDBJ databases">
        <title>Complete sequence of Geobacter sp. FRC-32.</title>
        <authorList>
            <consortium name="US DOE Joint Genome Institute"/>
            <person name="Lucas S."/>
            <person name="Copeland A."/>
            <person name="Lapidus A."/>
            <person name="Glavina del Rio T."/>
            <person name="Dalin E."/>
            <person name="Tice H."/>
            <person name="Bruce D."/>
            <person name="Goodwin L."/>
            <person name="Pitluck S."/>
            <person name="Saunders E."/>
            <person name="Brettin T."/>
            <person name="Detter J.C."/>
            <person name="Han C."/>
            <person name="Larimer F."/>
            <person name="Land M."/>
            <person name="Hauser L."/>
            <person name="Kyrpides N."/>
            <person name="Ovchinnikova G."/>
            <person name="Kostka J."/>
            <person name="Richardson P."/>
        </authorList>
    </citation>
    <scope>NUCLEOTIDE SEQUENCE [LARGE SCALE GENOMIC DNA]</scope>
    <source>
        <strain evidence="3">DSM 22248 / JCM 15807 / FRC-32</strain>
    </source>
</reference>
<dbReference type="PANTHER" id="PTHR13696:SF52">
    <property type="entry name" value="PARA FAMILY PROTEIN CT_582"/>
    <property type="match status" value="1"/>
</dbReference>
<dbReference type="CDD" id="cd02042">
    <property type="entry name" value="ParAB_family"/>
    <property type="match status" value="1"/>
</dbReference>
<sequence length="454" mass="50487">MYDAAMKNYPYVITISSEKGGVGKTTLATNLAIFLKALDENLPVSIFSFDNHFTIDKMFAIKGQKQDKDVSDLLLETPGLDLLHTGQYGVSYIPSSGALSGLKSSMKGPMVLARLLASSGISGVLIIDTRPDLDILTQNALFAADQVIIPIKDMASMENCRNIFDLFDKRGMDKKTLSLIPCLVDERVKFEGMFSDQKTLLKAYAINRGYRCHDTYISKSPKVEGLNTNPEGKIYPILTHARSTDVYSQFTQLARSVLQEMNATTEPRSQLFHQWLTAEDTRKKEEFFARLSGVKSHCIMCGSPSSQAKSGITYFYETSDGSDAGFMEERCFSRFLLSSIYNLPQGLPADDPVRLMLQDTIKESAFAFKPVSAGRGTEVECHRFDLSGLPMSSKAYQPGELAPPLDTLRGYGETLRDAFLFVHPITTGNPEAILMEENYRAFAKLKRHIAEQIC</sequence>
<dbReference type="EMBL" id="CP001390">
    <property type="protein sequence ID" value="ACM20975.1"/>
    <property type="molecule type" value="Genomic_DNA"/>
</dbReference>
<keyword evidence="3" id="KW-1185">Reference proteome</keyword>
<dbReference type="Proteomes" id="UP000007721">
    <property type="component" value="Chromosome"/>
</dbReference>
<evidence type="ECO:0000313" key="3">
    <source>
        <dbReference type="Proteomes" id="UP000007721"/>
    </source>
</evidence>
<dbReference type="Pfam" id="PF13614">
    <property type="entry name" value="AAA_31"/>
    <property type="match status" value="1"/>
</dbReference>
<name>B9M0X2_GEODF</name>
<proteinExistence type="predicted"/>
<dbReference type="KEGG" id="geo:Geob_2625"/>
<organism evidence="2 3">
    <name type="scientific">Geotalea daltonii (strain DSM 22248 / JCM 15807 / FRC-32)</name>
    <name type="common">Geobacter daltonii</name>
    <dbReference type="NCBI Taxonomy" id="316067"/>
    <lineage>
        <taxon>Bacteria</taxon>
        <taxon>Pseudomonadati</taxon>
        <taxon>Thermodesulfobacteriota</taxon>
        <taxon>Desulfuromonadia</taxon>
        <taxon>Geobacterales</taxon>
        <taxon>Geobacteraceae</taxon>
        <taxon>Geotalea</taxon>
    </lineage>
</organism>
<dbReference type="SUPFAM" id="SSF52540">
    <property type="entry name" value="P-loop containing nucleoside triphosphate hydrolases"/>
    <property type="match status" value="1"/>
</dbReference>